<dbReference type="InterPro" id="IPR023214">
    <property type="entry name" value="HAD_sf"/>
</dbReference>
<accession>A0A841E8S4</accession>
<dbReference type="InterPro" id="IPR050155">
    <property type="entry name" value="HAD-like_hydrolase_sf"/>
</dbReference>
<reference evidence="1 2" key="1">
    <citation type="submission" date="2020-08" db="EMBL/GenBank/DDBJ databases">
        <title>Sequencing the genomes of 1000 actinobacteria strains.</title>
        <authorList>
            <person name="Klenk H.-P."/>
        </authorList>
    </citation>
    <scope>NUCLEOTIDE SEQUENCE [LARGE SCALE GENOMIC DNA]</scope>
    <source>
        <strain evidence="1 2">DSM 44593</strain>
    </source>
</reference>
<dbReference type="InterPro" id="IPR036412">
    <property type="entry name" value="HAD-like_sf"/>
</dbReference>
<comment type="caution">
    <text evidence="1">The sequence shown here is derived from an EMBL/GenBank/DDBJ whole genome shotgun (WGS) entry which is preliminary data.</text>
</comment>
<dbReference type="PANTHER" id="PTHR43434:SF1">
    <property type="entry name" value="PHOSPHOGLYCOLATE PHOSPHATASE"/>
    <property type="match status" value="1"/>
</dbReference>
<dbReference type="InterPro" id="IPR041492">
    <property type="entry name" value="HAD_2"/>
</dbReference>
<dbReference type="SFLD" id="SFLDG01129">
    <property type="entry name" value="C1.5:_HAD__Beta-PGM__Phosphata"/>
    <property type="match status" value="1"/>
</dbReference>
<dbReference type="Gene3D" id="1.10.150.240">
    <property type="entry name" value="Putative phosphatase, domain 2"/>
    <property type="match status" value="1"/>
</dbReference>
<dbReference type="GO" id="GO:0005829">
    <property type="term" value="C:cytosol"/>
    <property type="evidence" value="ECO:0007669"/>
    <property type="project" value="TreeGrafter"/>
</dbReference>
<gene>
    <name evidence="1" type="ORF">HNR25_000671</name>
</gene>
<dbReference type="Gene3D" id="3.40.50.1000">
    <property type="entry name" value="HAD superfamily/HAD-like"/>
    <property type="match status" value="1"/>
</dbReference>
<dbReference type="InterPro" id="IPR023198">
    <property type="entry name" value="PGP-like_dom2"/>
</dbReference>
<keyword evidence="1" id="KW-0378">Hydrolase</keyword>
<protein>
    <submittedName>
        <fullName evidence="1">Phosphoglycolate phosphatase-like HAD superfamily hydrolase</fullName>
    </submittedName>
</protein>
<proteinExistence type="predicted"/>
<dbReference type="AlphaFoldDB" id="A0A841E8S4"/>
<sequence>MEYNGFTRLNGVKHIVWDWNGTLLDDNHANIAALNRVCAEFGRDPVELDFWRTFFRRPLLGCYEDLLGRRLTEREWARLNRTYDDHYTAMLPSCGLADGVPDILLDWHAYGGSQSLLSMASHDQLAGVVAERALGEHFARVDGRRFDTPDGSKARHLAAHLDELGVDPATVALVGDIDDDGRAASEAGANAVLVASGLMSRERLEATGHPVVDTPRQAVAALSA</sequence>
<evidence type="ECO:0000313" key="2">
    <source>
        <dbReference type="Proteomes" id="UP000578077"/>
    </source>
</evidence>
<dbReference type="SFLD" id="SFLDS00003">
    <property type="entry name" value="Haloacid_Dehalogenase"/>
    <property type="match status" value="1"/>
</dbReference>
<dbReference type="PANTHER" id="PTHR43434">
    <property type="entry name" value="PHOSPHOGLYCOLATE PHOSPHATASE"/>
    <property type="match status" value="1"/>
</dbReference>
<dbReference type="RefSeq" id="WP_184633267.1">
    <property type="nucleotide sequence ID" value="NZ_BAABKT010000003.1"/>
</dbReference>
<dbReference type="Pfam" id="PF13419">
    <property type="entry name" value="HAD_2"/>
    <property type="match status" value="1"/>
</dbReference>
<dbReference type="GO" id="GO:0006281">
    <property type="term" value="P:DNA repair"/>
    <property type="evidence" value="ECO:0007669"/>
    <property type="project" value="TreeGrafter"/>
</dbReference>
<organism evidence="1 2">
    <name type="scientific">Streptomonospora salina</name>
    <dbReference type="NCBI Taxonomy" id="104205"/>
    <lineage>
        <taxon>Bacteria</taxon>
        <taxon>Bacillati</taxon>
        <taxon>Actinomycetota</taxon>
        <taxon>Actinomycetes</taxon>
        <taxon>Streptosporangiales</taxon>
        <taxon>Nocardiopsidaceae</taxon>
        <taxon>Streptomonospora</taxon>
    </lineage>
</organism>
<dbReference type="GO" id="GO:0008967">
    <property type="term" value="F:phosphoglycolate phosphatase activity"/>
    <property type="evidence" value="ECO:0007669"/>
    <property type="project" value="TreeGrafter"/>
</dbReference>
<name>A0A841E8S4_9ACTN</name>
<evidence type="ECO:0000313" key="1">
    <source>
        <dbReference type="EMBL" id="MBB5996920.1"/>
    </source>
</evidence>
<dbReference type="Proteomes" id="UP000578077">
    <property type="component" value="Unassembled WGS sequence"/>
</dbReference>
<dbReference type="EMBL" id="JACHLY010000001">
    <property type="protein sequence ID" value="MBB5996920.1"/>
    <property type="molecule type" value="Genomic_DNA"/>
</dbReference>
<keyword evidence="2" id="KW-1185">Reference proteome</keyword>
<dbReference type="SUPFAM" id="SSF56784">
    <property type="entry name" value="HAD-like"/>
    <property type="match status" value="1"/>
</dbReference>